<evidence type="ECO:0000313" key="1">
    <source>
        <dbReference type="EMBL" id="PDH36114.1"/>
    </source>
</evidence>
<dbReference type="AlphaFoldDB" id="A0A2A5WIP5"/>
<evidence type="ECO:0000313" key="2">
    <source>
        <dbReference type="Proteomes" id="UP000219327"/>
    </source>
</evidence>
<protein>
    <submittedName>
        <fullName evidence="1">Uncharacterized protein</fullName>
    </submittedName>
</protein>
<sequence>MKRGGDDFRQSQKMLSRWFNDAGKVNHARVQNAPYIGALISPSRDRARALNKAYLSVVREQSYIFGRDVALNPATNVFREIDEGIWPLEREHRFT</sequence>
<accession>A0A2A5WIP5</accession>
<comment type="caution">
    <text evidence="1">The sequence shown here is derived from an EMBL/GenBank/DDBJ whole genome shotgun (WGS) entry which is preliminary data.</text>
</comment>
<proteinExistence type="predicted"/>
<dbReference type="Proteomes" id="UP000219327">
    <property type="component" value="Unassembled WGS sequence"/>
</dbReference>
<gene>
    <name evidence="1" type="ORF">CNE99_10170</name>
</gene>
<organism evidence="1 2">
    <name type="scientific">OM182 bacterium MED-G24</name>
    <dbReference type="NCBI Taxonomy" id="1986255"/>
    <lineage>
        <taxon>Bacteria</taxon>
        <taxon>Pseudomonadati</taxon>
        <taxon>Pseudomonadota</taxon>
        <taxon>Gammaproteobacteria</taxon>
        <taxon>OMG group</taxon>
        <taxon>OM182 clade</taxon>
    </lineage>
</organism>
<reference evidence="1 2" key="1">
    <citation type="submission" date="2017-08" db="EMBL/GenBank/DDBJ databases">
        <title>Fine stratification of microbial communities through a metagenomic profile of the photic zone.</title>
        <authorList>
            <person name="Haro-Moreno J.M."/>
            <person name="Lopez-Perez M."/>
            <person name="De La Torre J."/>
            <person name="Picazo A."/>
            <person name="Camacho A."/>
            <person name="Rodriguez-Valera F."/>
        </authorList>
    </citation>
    <scope>NUCLEOTIDE SEQUENCE [LARGE SCALE GENOMIC DNA]</scope>
    <source>
        <strain evidence="1">MED-G24</strain>
    </source>
</reference>
<dbReference type="EMBL" id="NTKD01000074">
    <property type="protein sequence ID" value="PDH36114.1"/>
    <property type="molecule type" value="Genomic_DNA"/>
</dbReference>
<name>A0A2A5WIP5_9GAMM</name>